<feature type="compositionally biased region" description="Basic residues" evidence="1">
    <location>
        <begin position="9"/>
        <end position="31"/>
    </location>
</feature>
<dbReference type="EMBL" id="MN740798">
    <property type="protein sequence ID" value="QHU12224.1"/>
    <property type="molecule type" value="Genomic_DNA"/>
</dbReference>
<feature type="compositionally biased region" description="Polar residues" evidence="1">
    <location>
        <begin position="169"/>
        <end position="184"/>
    </location>
</feature>
<accession>A0A6C0K7X5</accession>
<dbReference type="AlphaFoldDB" id="A0A6C0K7X5"/>
<evidence type="ECO:0000256" key="1">
    <source>
        <dbReference type="SAM" id="MobiDB-lite"/>
    </source>
</evidence>
<protein>
    <submittedName>
        <fullName evidence="2">Uncharacterized protein</fullName>
    </submittedName>
</protein>
<feature type="region of interest" description="Disordered" evidence="1">
    <location>
        <begin position="1"/>
        <end position="38"/>
    </location>
</feature>
<proteinExistence type="predicted"/>
<feature type="region of interest" description="Disordered" evidence="1">
    <location>
        <begin position="168"/>
        <end position="210"/>
    </location>
</feature>
<sequence>MVKNSRNSKDRKSKCHRRSKSAKPSHTRKMRGGGAGSGWTLGSSVGGVALGSQVNQQYDACLSSARPGQMAFSQAGGLPGMKGGAYTNNLTSPIAGFAQIDRDTSHCNPNHVNLMNTGMIKQSGGAAVGPGGGSIAASASPILEEHTARYTTAPSQWTGSTGAPVLLNQPLNGQMWSKACTQTGGKRKNKNKNKNKNKSKKNKSKNKSRN</sequence>
<reference evidence="2" key="1">
    <citation type="journal article" date="2020" name="Nature">
        <title>Giant virus diversity and host interactions through global metagenomics.</title>
        <authorList>
            <person name="Schulz F."/>
            <person name="Roux S."/>
            <person name="Paez-Espino D."/>
            <person name="Jungbluth S."/>
            <person name="Walsh D.A."/>
            <person name="Denef V.J."/>
            <person name="McMahon K.D."/>
            <person name="Konstantinidis K.T."/>
            <person name="Eloe-Fadrosh E.A."/>
            <person name="Kyrpides N.C."/>
            <person name="Woyke T."/>
        </authorList>
    </citation>
    <scope>NUCLEOTIDE SEQUENCE</scope>
    <source>
        <strain evidence="2">GVMAG-S-1101171-110</strain>
    </source>
</reference>
<evidence type="ECO:0000313" key="2">
    <source>
        <dbReference type="EMBL" id="QHU12224.1"/>
    </source>
</evidence>
<feature type="compositionally biased region" description="Basic residues" evidence="1">
    <location>
        <begin position="185"/>
        <end position="210"/>
    </location>
</feature>
<organism evidence="2">
    <name type="scientific">viral metagenome</name>
    <dbReference type="NCBI Taxonomy" id="1070528"/>
    <lineage>
        <taxon>unclassified sequences</taxon>
        <taxon>metagenomes</taxon>
        <taxon>organismal metagenomes</taxon>
    </lineage>
</organism>
<name>A0A6C0K7X5_9ZZZZ</name>